<keyword evidence="12" id="KW-1185">Reference proteome</keyword>
<evidence type="ECO:0000313" key="12">
    <source>
        <dbReference type="Proteomes" id="UP000728032"/>
    </source>
</evidence>
<keyword evidence="7" id="KW-0805">Transcription regulation</keyword>
<dbReference type="OrthoDB" id="6512647at2759"/>
<dbReference type="GO" id="GO:0008270">
    <property type="term" value="F:zinc ion binding"/>
    <property type="evidence" value="ECO:0007669"/>
    <property type="project" value="UniProtKB-KW"/>
</dbReference>
<name>A0A7R9QVJ1_9ACAR</name>
<evidence type="ECO:0000259" key="10">
    <source>
        <dbReference type="Pfam" id="PF26014"/>
    </source>
</evidence>
<organism evidence="11">
    <name type="scientific">Oppiella nova</name>
    <dbReference type="NCBI Taxonomy" id="334625"/>
    <lineage>
        <taxon>Eukaryota</taxon>
        <taxon>Metazoa</taxon>
        <taxon>Ecdysozoa</taxon>
        <taxon>Arthropoda</taxon>
        <taxon>Chelicerata</taxon>
        <taxon>Arachnida</taxon>
        <taxon>Acari</taxon>
        <taxon>Acariformes</taxon>
        <taxon>Sarcoptiformes</taxon>
        <taxon>Oribatida</taxon>
        <taxon>Brachypylina</taxon>
        <taxon>Oppioidea</taxon>
        <taxon>Oppiidae</taxon>
        <taxon>Oppiella</taxon>
    </lineage>
</organism>
<evidence type="ECO:0000256" key="1">
    <source>
        <dbReference type="ARBA" id="ARBA00004123"/>
    </source>
</evidence>
<dbReference type="PANTHER" id="PTHR46541:SF1">
    <property type="entry name" value="ZINC FINGER PROTEIN AEBP2"/>
    <property type="match status" value="1"/>
</dbReference>
<gene>
    <name evidence="11" type="ORF">ONB1V03_LOCUS15371</name>
</gene>
<evidence type="ECO:0000256" key="3">
    <source>
        <dbReference type="ARBA" id="ARBA00022723"/>
    </source>
</evidence>
<keyword evidence="6" id="KW-0862">Zinc</keyword>
<dbReference type="InterPro" id="IPR059034">
    <property type="entry name" value="SH3_AEBP2_C"/>
</dbReference>
<evidence type="ECO:0000256" key="6">
    <source>
        <dbReference type="ARBA" id="ARBA00022833"/>
    </source>
</evidence>
<feature type="domain" description="AEBP2-like C-terminal SH3" evidence="10">
    <location>
        <begin position="74"/>
        <end position="193"/>
    </location>
</feature>
<evidence type="ECO:0000256" key="7">
    <source>
        <dbReference type="ARBA" id="ARBA00023015"/>
    </source>
</evidence>
<keyword evidence="3" id="KW-0479">Metal-binding</keyword>
<evidence type="ECO:0000256" key="5">
    <source>
        <dbReference type="ARBA" id="ARBA00022771"/>
    </source>
</evidence>
<protein>
    <recommendedName>
        <fullName evidence="10">AEBP2-like C-terminal SH3 domain-containing protein</fullName>
    </recommendedName>
</protein>
<evidence type="ECO:0000256" key="2">
    <source>
        <dbReference type="ARBA" id="ARBA00022491"/>
    </source>
</evidence>
<evidence type="ECO:0000256" key="8">
    <source>
        <dbReference type="ARBA" id="ARBA00023163"/>
    </source>
</evidence>
<dbReference type="Pfam" id="PF26014">
    <property type="entry name" value="SH3_AEBP2_C"/>
    <property type="match status" value="1"/>
</dbReference>
<dbReference type="GO" id="GO:0006357">
    <property type="term" value="P:regulation of transcription by RNA polymerase II"/>
    <property type="evidence" value="ECO:0007669"/>
    <property type="project" value="TreeGrafter"/>
</dbReference>
<keyword evidence="4" id="KW-0677">Repeat</keyword>
<keyword evidence="2" id="KW-0678">Repressor</keyword>
<dbReference type="AlphaFoldDB" id="A0A7R9QVJ1"/>
<keyword evidence="5" id="KW-0863">Zinc-finger</keyword>
<keyword evidence="8" id="KW-0804">Transcription</keyword>
<dbReference type="EMBL" id="CAJPVJ010015740">
    <property type="protein sequence ID" value="CAG2175937.1"/>
    <property type="molecule type" value="Genomic_DNA"/>
</dbReference>
<accession>A0A7R9QVJ1</accession>
<comment type="subcellular location">
    <subcellularLocation>
        <location evidence="1">Nucleus</location>
    </subcellularLocation>
</comment>
<evidence type="ECO:0000256" key="9">
    <source>
        <dbReference type="ARBA" id="ARBA00023242"/>
    </source>
</evidence>
<feature type="non-terminal residue" evidence="11">
    <location>
        <position position="1"/>
    </location>
</feature>
<sequence>TNCCPNGSANGSSVCCASNSDINSCLQSMQGLSPFELHLQQTSCATMSAVRCKSTAMDSNNCHHFCGPNGTPNKILKRKKSATKLKRKCFYVKCSEDFFDECVMERLRYGLIQLNHKTGLDISGNRATITFHSKVIARRENDSGEVNVLLKWEPNNILPDIWVPETQVPEMQTKAVPVSTIPAECLAQLIEETNGFERKPKIKQRRK</sequence>
<keyword evidence="9" id="KW-0539">Nucleus</keyword>
<dbReference type="Proteomes" id="UP000728032">
    <property type="component" value="Unassembled WGS sequence"/>
</dbReference>
<dbReference type="InterPro" id="IPR052130">
    <property type="entry name" value="AEBP2/jing_C2H2-ZnF"/>
</dbReference>
<evidence type="ECO:0000256" key="4">
    <source>
        <dbReference type="ARBA" id="ARBA00022737"/>
    </source>
</evidence>
<evidence type="ECO:0000313" key="11">
    <source>
        <dbReference type="EMBL" id="CAD7658751.1"/>
    </source>
</evidence>
<dbReference type="EMBL" id="OC930565">
    <property type="protein sequence ID" value="CAD7658751.1"/>
    <property type="molecule type" value="Genomic_DNA"/>
</dbReference>
<proteinExistence type="predicted"/>
<dbReference type="GO" id="GO:0035098">
    <property type="term" value="C:ESC/E(Z) complex"/>
    <property type="evidence" value="ECO:0007669"/>
    <property type="project" value="TreeGrafter"/>
</dbReference>
<reference evidence="11" key="1">
    <citation type="submission" date="2020-11" db="EMBL/GenBank/DDBJ databases">
        <authorList>
            <person name="Tran Van P."/>
        </authorList>
    </citation>
    <scope>NUCLEOTIDE SEQUENCE</scope>
</reference>
<dbReference type="PANTHER" id="PTHR46541">
    <property type="entry name" value="ZINC FINGER PROTEIN AEBP2"/>
    <property type="match status" value="1"/>
</dbReference>